<gene>
    <name evidence="2" type="ORF">GCM10011346_18200</name>
</gene>
<dbReference type="Pfam" id="PF14004">
    <property type="entry name" value="DUF4227"/>
    <property type="match status" value="1"/>
</dbReference>
<organism evidence="2 3">
    <name type="scientific">Oceanobacillus neutriphilus</name>
    <dbReference type="NCBI Taxonomy" id="531815"/>
    <lineage>
        <taxon>Bacteria</taxon>
        <taxon>Bacillati</taxon>
        <taxon>Bacillota</taxon>
        <taxon>Bacilli</taxon>
        <taxon>Bacillales</taxon>
        <taxon>Bacillaceae</taxon>
        <taxon>Oceanobacillus</taxon>
    </lineage>
</organism>
<reference evidence="3" key="1">
    <citation type="journal article" date="2019" name="Int. J. Syst. Evol. Microbiol.">
        <title>The Global Catalogue of Microorganisms (GCM) 10K type strain sequencing project: providing services to taxonomists for standard genome sequencing and annotation.</title>
        <authorList>
            <consortium name="The Broad Institute Genomics Platform"/>
            <consortium name="The Broad Institute Genome Sequencing Center for Infectious Disease"/>
            <person name="Wu L."/>
            <person name="Ma J."/>
        </authorList>
    </citation>
    <scope>NUCLEOTIDE SEQUENCE [LARGE SCALE GENOMIC DNA]</scope>
    <source>
        <strain evidence="3">CGMCC 1.7693</strain>
    </source>
</reference>
<dbReference type="EMBL" id="BMLW01000005">
    <property type="protein sequence ID" value="GGP10365.1"/>
    <property type="molecule type" value="Genomic_DNA"/>
</dbReference>
<evidence type="ECO:0000313" key="2">
    <source>
        <dbReference type="EMBL" id="GGP10365.1"/>
    </source>
</evidence>
<comment type="caution">
    <text evidence="2">The sequence shown here is derived from an EMBL/GenBank/DDBJ whole genome shotgun (WGS) entry which is preliminary data.</text>
</comment>
<proteinExistence type="predicted"/>
<protein>
    <recommendedName>
        <fullName evidence="4">DUF4227 family protein</fullName>
    </recommendedName>
</protein>
<evidence type="ECO:0000313" key="3">
    <source>
        <dbReference type="Proteomes" id="UP000641206"/>
    </source>
</evidence>
<keyword evidence="1" id="KW-1133">Transmembrane helix</keyword>
<dbReference type="Proteomes" id="UP000641206">
    <property type="component" value="Unassembled WGS sequence"/>
</dbReference>
<evidence type="ECO:0008006" key="4">
    <source>
        <dbReference type="Google" id="ProtNLM"/>
    </source>
</evidence>
<keyword evidence="1" id="KW-0472">Membrane</keyword>
<dbReference type="InterPro" id="IPR025321">
    <property type="entry name" value="DUF4227"/>
</dbReference>
<dbReference type="RefSeq" id="WP_188734144.1">
    <property type="nucleotide sequence ID" value="NZ_BMLW01000005.1"/>
</dbReference>
<evidence type="ECO:0000256" key="1">
    <source>
        <dbReference type="SAM" id="Phobius"/>
    </source>
</evidence>
<keyword evidence="1" id="KW-0812">Transmembrane</keyword>
<feature type="transmembrane region" description="Helical" evidence="1">
    <location>
        <begin position="12"/>
        <end position="30"/>
    </location>
</feature>
<sequence>MEKHFKEAVKIFILFMIGACFFTVCLHYIYKEFQEIHRYDLPEGPSVKVTNEGADWFPFDILKGE</sequence>
<keyword evidence="3" id="KW-1185">Reference proteome</keyword>
<accession>A0ABQ2NTT7</accession>
<name>A0ABQ2NTT7_9BACI</name>